<feature type="transmembrane region" description="Helical" evidence="1">
    <location>
        <begin position="347"/>
        <end position="366"/>
    </location>
</feature>
<keyword evidence="1" id="KW-1133">Transmembrane helix</keyword>
<keyword evidence="1" id="KW-0812">Transmembrane</keyword>
<feature type="transmembrane region" description="Helical" evidence="1">
    <location>
        <begin position="322"/>
        <end position="340"/>
    </location>
</feature>
<evidence type="ECO:0008006" key="4">
    <source>
        <dbReference type="Google" id="ProtNLM"/>
    </source>
</evidence>
<comment type="caution">
    <text evidence="2">The sequence shown here is derived from an EMBL/GenBank/DDBJ whole genome shotgun (WGS) entry which is preliminary data.</text>
</comment>
<evidence type="ECO:0000256" key="1">
    <source>
        <dbReference type="SAM" id="Phobius"/>
    </source>
</evidence>
<evidence type="ECO:0000313" key="3">
    <source>
        <dbReference type="Proteomes" id="UP001501410"/>
    </source>
</evidence>
<dbReference type="RefSeq" id="WP_344826025.1">
    <property type="nucleotide sequence ID" value="NZ_BAABEZ010000022.1"/>
</dbReference>
<name>A0ABP8MW69_9BACT</name>
<keyword evidence="3" id="KW-1185">Reference proteome</keyword>
<feature type="transmembrane region" description="Helical" evidence="1">
    <location>
        <begin position="268"/>
        <end position="287"/>
    </location>
</feature>
<dbReference type="EMBL" id="BAABEZ010000022">
    <property type="protein sequence ID" value="GAA4455474.1"/>
    <property type="molecule type" value="Genomic_DNA"/>
</dbReference>
<gene>
    <name evidence="2" type="ORF">GCM10023092_19200</name>
</gene>
<dbReference type="Proteomes" id="UP001501410">
    <property type="component" value="Unassembled WGS sequence"/>
</dbReference>
<reference evidence="3" key="1">
    <citation type="journal article" date="2019" name="Int. J. Syst. Evol. Microbiol.">
        <title>The Global Catalogue of Microorganisms (GCM) 10K type strain sequencing project: providing services to taxonomists for standard genome sequencing and annotation.</title>
        <authorList>
            <consortium name="The Broad Institute Genomics Platform"/>
            <consortium name="The Broad Institute Genome Sequencing Center for Infectious Disease"/>
            <person name="Wu L."/>
            <person name="Ma J."/>
        </authorList>
    </citation>
    <scope>NUCLEOTIDE SEQUENCE [LARGE SCALE GENOMIC DNA]</scope>
    <source>
        <strain evidence="3">JCM 31921</strain>
    </source>
</reference>
<protein>
    <recommendedName>
        <fullName evidence="4">Glycosyltransferase RgtA/B/C/D-like domain-containing protein</fullName>
    </recommendedName>
</protein>
<feature type="transmembrane region" description="Helical" evidence="1">
    <location>
        <begin position="402"/>
        <end position="420"/>
    </location>
</feature>
<feature type="transmembrane region" description="Helical" evidence="1">
    <location>
        <begin position="109"/>
        <end position="127"/>
    </location>
</feature>
<organism evidence="2 3">
    <name type="scientific">Rurimicrobium arvi</name>
    <dbReference type="NCBI Taxonomy" id="2049916"/>
    <lineage>
        <taxon>Bacteria</taxon>
        <taxon>Pseudomonadati</taxon>
        <taxon>Bacteroidota</taxon>
        <taxon>Chitinophagia</taxon>
        <taxon>Chitinophagales</taxon>
        <taxon>Chitinophagaceae</taxon>
        <taxon>Rurimicrobium</taxon>
    </lineage>
</organism>
<accession>A0ABP8MW69</accession>
<proteinExistence type="predicted"/>
<feature type="transmembrane region" description="Helical" evidence="1">
    <location>
        <begin position="168"/>
        <end position="188"/>
    </location>
</feature>
<feature type="transmembrane region" description="Helical" evidence="1">
    <location>
        <begin position="15"/>
        <end position="35"/>
    </location>
</feature>
<feature type="transmembrane region" description="Helical" evidence="1">
    <location>
        <begin position="378"/>
        <end position="395"/>
    </location>
</feature>
<feature type="transmembrane region" description="Helical" evidence="1">
    <location>
        <begin position="139"/>
        <end position="156"/>
    </location>
</feature>
<feature type="transmembrane region" description="Helical" evidence="1">
    <location>
        <begin position="194"/>
        <end position="212"/>
    </location>
</feature>
<evidence type="ECO:0000313" key="2">
    <source>
        <dbReference type="EMBL" id="GAA4455474.1"/>
    </source>
</evidence>
<sequence length="602" mass="69887">MSTVTDNPGRRAGRISLLAYCLCAALMAYASLVFYPRWQKAGTESNLAYDTEGYYWYLPSVFIYHNLKSQQYPAGVLHEIQATHNPEFANGYPNEKGDGYILKYTSGMAILYSPAFFTGHIMAHFLHYPQNGFSPPYKIAFQLWGLLFGLAGLYFFRRLMLHFFSDGVVAAGLIILVLGTNYLNYAAIDVGMSHTWLFSLYVYLLWTAYYFAQTGKSRYLVLSGILCGLMTLVRPTEVISVLIPLLWGVNTRAAFTERIRMLLRRWQALLLTALLFLLIVGVQLFYWKYVSGHWVQYSYQDQGFNFRRPHAIVYSWSYRAGWLRYCPMMVLSYIGMLIYFRSGRHVWMVYALAILNYFIVSSWNIWDYGGFSGRAMIQSYPVLFFPLLYLLEYCLQRKWLTAILIPVLLLCGYVNIWWTYQAHKGEGVIDPFTTSREYYYRMVGRWSVPQEYHKLKDTPELLDEAAVAKADHVFVDSMQRTVCVDKEHSDDGVSFRKLNRLQGCSWLRVTAGFHVTAKEWDTWSMPQYIVEFRKDGQIQKVNMIRVFRFLNENDNKPLFIDVKIPDAAYDEISVRLWSAESDKKVCMDNIVLTGLKGDLKSL</sequence>
<keyword evidence="1" id="KW-0472">Membrane</keyword>